<sequence length="123" mass="12859">MKLQFLSLITLILIGCASIEDLTANNPIIDTLGVNLTQYNRDLADCQQYANEVEIAQKAAVGAASGAAVGGVFGAVLGNSDTAQRGAGVGAVGGGTRGIRQGIRERERIIKRCLIGRGYRVLN</sequence>
<gene>
    <name evidence="1" type="ORF">METZ01_LOCUS29404</name>
</gene>
<dbReference type="AlphaFoldDB" id="A0A381QC17"/>
<reference evidence="1" key="1">
    <citation type="submission" date="2018-05" db="EMBL/GenBank/DDBJ databases">
        <authorList>
            <person name="Lanie J.A."/>
            <person name="Ng W.-L."/>
            <person name="Kazmierczak K.M."/>
            <person name="Andrzejewski T.M."/>
            <person name="Davidsen T.M."/>
            <person name="Wayne K.J."/>
            <person name="Tettelin H."/>
            <person name="Glass J.I."/>
            <person name="Rusch D."/>
            <person name="Podicherti R."/>
            <person name="Tsui H.-C.T."/>
            <person name="Winkler M.E."/>
        </authorList>
    </citation>
    <scope>NUCLEOTIDE SEQUENCE</scope>
</reference>
<organism evidence="1">
    <name type="scientific">marine metagenome</name>
    <dbReference type="NCBI Taxonomy" id="408172"/>
    <lineage>
        <taxon>unclassified sequences</taxon>
        <taxon>metagenomes</taxon>
        <taxon>ecological metagenomes</taxon>
    </lineage>
</organism>
<protein>
    <recommendedName>
        <fullName evidence="2">Glycine zipper family protein</fullName>
    </recommendedName>
</protein>
<evidence type="ECO:0000313" key="1">
    <source>
        <dbReference type="EMBL" id="SUZ76550.1"/>
    </source>
</evidence>
<name>A0A381QC17_9ZZZZ</name>
<proteinExistence type="predicted"/>
<evidence type="ECO:0008006" key="2">
    <source>
        <dbReference type="Google" id="ProtNLM"/>
    </source>
</evidence>
<dbReference type="EMBL" id="UINC01001283">
    <property type="protein sequence ID" value="SUZ76550.1"/>
    <property type="molecule type" value="Genomic_DNA"/>
</dbReference>
<accession>A0A381QC17</accession>
<dbReference type="PROSITE" id="PS51257">
    <property type="entry name" value="PROKAR_LIPOPROTEIN"/>
    <property type="match status" value="1"/>
</dbReference>